<dbReference type="eggNOG" id="ENOG502ZARP">
    <property type="taxonomic scope" value="Bacteria"/>
</dbReference>
<accession>Q6AKQ8</accession>
<gene>
    <name evidence="1" type="ordered locus">DP2338</name>
</gene>
<name>Q6AKQ8_DESPS</name>
<dbReference type="EMBL" id="CR522870">
    <property type="protein sequence ID" value="CAG37067.1"/>
    <property type="molecule type" value="Genomic_DNA"/>
</dbReference>
<protein>
    <recommendedName>
        <fullName evidence="3">SIR2-like domain-containing protein</fullName>
    </recommendedName>
</protein>
<dbReference type="KEGG" id="dps:DP2338"/>
<dbReference type="Proteomes" id="UP000000602">
    <property type="component" value="Chromosome"/>
</dbReference>
<evidence type="ECO:0008006" key="3">
    <source>
        <dbReference type="Google" id="ProtNLM"/>
    </source>
</evidence>
<evidence type="ECO:0000313" key="1">
    <source>
        <dbReference type="EMBL" id="CAG37067.1"/>
    </source>
</evidence>
<dbReference type="InterPro" id="IPR025935">
    <property type="entry name" value="AbiH"/>
</dbReference>
<evidence type="ECO:0000313" key="2">
    <source>
        <dbReference type="Proteomes" id="UP000000602"/>
    </source>
</evidence>
<keyword evidence="2" id="KW-1185">Reference proteome</keyword>
<dbReference type="HOGENOM" id="CLU_1840894_0_0_7"/>
<sequence length="161" mass="18315">MVYGISDDLVFHIHGSVVKYDRLIFGHGESMEEVPELDENWESNRTMFTDAEGSAKYPFYAFQKPIDDIIDYSLSYFKNLENVEVVVVIGHSLNDIDIPYFKKISNVTQSSKWVVSQYSEDEGKNHIRQLEKCGVASNQITLCSIDDIPNVLASINNNKKA</sequence>
<proteinExistence type="predicted"/>
<dbReference type="AlphaFoldDB" id="Q6AKQ8"/>
<reference evidence="2" key="1">
    <citation type="journal article" date="2004" name="Environ. Microbiol.">
        <title>The genome of Desulfotalea psychrophila, a sulfate-reducing bacterium from permanently cold Arctic sediments.</title>
        <authorList>
            <person name="Rabus R."/>
            <person name="Ruepp A."/>
            <person name="Frickey T."/>
            <person name="Rattei T."/>
            <person name="Fartmann B."/>
            <person name="Stark M."/>
            <person name="Bauer M."/>
            <person name="Zibat A."/>
            <person name="Lombardot T."/>
            <person name="Becker I."/>
            <person name="Amann J."/>
            <person name="Gellner K."/>
            <person name="Teeling H."/>
            <person name="Leuschner W.D."/>
            <person name="Gloeckner F.-O."/>
            <person name="Lupas A.N."/>
            <person name="Amann R."/>
            <person name="Klenk H.-P."/>
        </authorList>
    </citation>
    <scope>NUCLEOTIDE SEQUENCE [LARGE SCALE GENOMIC DNA]</scope>
    <source>
        <strain evidence="2">DSM 12343 / LSv54</strain>
    </source>
</reference>
<dbReference type="Pfam" id="PF14253">
    <property type="entry name" value="AbiH"/>
    <property type="match status" value="1"/>
</dbReference>
<dbReference type="STRING" id="177439.DP2338"/>
<organism evidence="1 2">
    <name type="scientific">Desulfotalea psychrophila (strain LSv54 / DSM 12343)</name>
    <dbReference type="NCBI Taxonomy" id="177439"/>
    <lineage>
        <taxon>Bacteria</taxon>
        <taxon>Pseudomonadati</taxon>
        <taxon>Thermodesulfobacteriota</taxon>
        <taxon>Desulfobulbia</taxon>
        <taxon>Desulfobulbales</taxon>
        <taxon>Desulfocapsaceae</taxon>
        <taxon>Desulfotalea</taxon>
    </lineage>
</organism>